<feature type="region of interest" description="Disordered" evidence="7">
    <location>
        <begin position="390"/>
        <end position="454"/>
    </location>
</feature>
<evidence type="ECO:0000256" key="4">
    <source>
        <dbReference type="ARBA" id="ARBA00023306"/>
    </source>
</evidence>
<gene>
    <name evidence="9" type="primary">cdc16</name>
    <name evidence="9" type="ORF">LPJ64_003795</name>
</gene>
<accession>A0A9W7XKG1</accession>
<evidence type="ECO:0000313" key="10">
    <source>
        <dbReference type="Proteomes" id="UP001145021"/>
    </source>
</evidence>
<dbReference type="Gene3D" id="1.10.472.80">
    <property type="entry name" value="Ypt/Rab-GAP domain of gyp1p, domain 3"/>
    <property type="match status" value="1"/>
</dbReference>
<dbReference type="Pfam" id="PF00566">
    <property type="entry name" value="RabGAP-TBC"/>
    <property type="match status" value="1"/>
</dbReference>
<evidence type="ECO:0000256" key="2">
    <source>
        <dbReference type="ARBA" id="ARBA00022490"/>
    </source>
</evidence>
<protein>
    <submittedName>
        <fullName evidence="9">CDC16 protein</fullName>
    </submittedName>
</protein>
<name>A0A9W7XKG1_9FUNG</name>
<evidence type="ECO:0000313" key="9">
    <source>
        <dbReference type="EMBL" id="KAJ1644549.1"/>
    </source>
</evidence>
<dbReference type="Proteomes" id="UP001145021">
    <property type="component" value="Unassembled WGS sequence"/>
</dbReference>
<keyword evidence="2" id="KW-0963">Cytoplasm</keyword>
<dbReference type="InterPro" id="IPR000195">
    <property type="entry name" value="Rab-GAP-TBC_dom"/>
</dbReference>
<dbReference type="FunFam" id="1.10.8.270:FF:000035">
    <property type="entry name" value="Cell cycle arrest protein BUB2"/>
    <property type="match status" value="1"/>
</dbReference>
<keyword evidence="4" id="KW-0131">Cell cycle</keyword>
<keyword evidence="10" id="KW-1185">Reference proteome</keyword>
<evidence type="ECO:0000256" key="1">
    <source>
        <dbReference type="ARBA" id="ARBA00004245"/>
    </source>
</evidence>
<evidence type="ECO:0000256" key="3">
    <source>
        <dbReference type="ARBA" id="ARBA00023212"/>
    </source>
</evidence>
<dbReference type="SMART" id="SM00164">
    <property type="entry name" value="TBC"/>
    <property type="match status" value="1"/>
</dbReference>
<evidence type="ECO:0000256" key="6">
    <source>
        <dbReference type="SAM" id="Coils"/>
    </source>
</evidence>
<dbReference type="SUPFAM" id="SSF47923">
    <property type="entry name" value="Ypt/Rab-GAP domain of gyp1p"/>
    <property type="match status" value="2"/>
</dbReference>
<evidence type="ECO:0000256" key="5">
    <source>
        <dbReference type="ARBA" id="ARBA00061049"/>
    </source>
</evidence>
<dbReference type="InterPro" id="IPR035969">
    <property type="entry name" value="Rab-GAP_TBC_sf"/>
</dbReference>
<organism evidence="9 10">
    <name type="scientific">Coemansia asiatica</name>
    <dbReference type="NCBI Taxonomy" id="1052880"/>
    <lineage>
        <taxon>Eukaryota</taxon>
        <taxon>Fungi</taxon>
        <taxon>Fungi incertae sedis</taxon>
        <taxon>Zoopagomycota</taxon>
        <taxon>Kickxellomycotina</taxon>
        <taxon>Kickxellomycetes</taxon>
        <taxon>Kickxellales</taxon>
        <taxon>Kickxellaceae</taxon>
        <taxon>Coemansia</taxon>
    </lineage>
</organism>
<dbReference type="PROSITE" id="PS50086">
    <property type="entry name" value="TBC_RABGAP"/>
    <property type="match status" value="1"/>
</dbReference>
<dbReference type="AlphaFoldDB" id="A0A9W7XKG1"/>
<reference evidence="9" key="1">
    <citation type="submission" date="2022-07" db="EMBL/GenBank/DDBJ databases">
        <title>Phylogenomic reconstructions and comparative analyses of Kickxellomycotina fungi.</title>
        <authorList>
            <person name="Reynolds N.K."/>
            <person name="Stajich J.E."/>
            <person name="Barry K."/>
            <person name="Grigoriev I.V."/>
            <person name="Crous P."/>
            <person name="Smith M.E."/>
        </authorList>
    </citation>
    <scope>NUCLEOTIDE SEQUENCE</scope>
    <source>
        <strain evidence="9">NBRC 105413</strain>
    </source>
</reference>
<feature type="non-terminal residue" evidence="9">
    <location>
        <position position="1"/>
    </location>
</feature>
<feature type="domain" description="Rab-GAP TBC" evidence="8">
    <location>
        <begin position="133"/>
        <end position="320"/>
    </location>
</feature>
<sequence>VPVSEPSRLDGLELVEPAKVDTLYVEDVETYEYRERRRMRESIGSNEGFSMDLGLQRRSFSGGSSPTKAVSEWDVEIRQQRQRQRREYERQEADERRKLVSLTRRIHEDWEEVSSSMRDLRVLIACNGGLPVGSIQKIRGRLWLAMLEVRDIGIAGFVRALRMCPSASADKINNDAFRTLRGDSEFRSRVSTESLVRVLNAVLSAPDRSAADPPRYVQGMNTLLAPFLYVMGENAAFYAYRQFLRKECPLYARPSLPGVHACVQLVDECLAHVDGALYSHLKRHGAVAKIYAFPAAMTLCASIGPLRQVVFLWDFLLAFGVHLNVVCIVAQLLSMRELLVTTTAPMSFLRSWPPLRADSVIRRTREIYDVLPDSLRRRIKCHAHDPSLAEDLAGAPQVRDPLATPSPRQEARVEWSDSVETKKRDLPLSPPLVQRNSSDGDSSEFSQRPRARTFSGMVKRLRTVPVTAPNDLMPTIMRAGLMDSGLTSPRYGDMGLGLRAAALAPRTTSGGSIASSSGGSSAADWRSRRAGEQGR</sequence>
<keyword evidence="3" id="KW-0206">Cytoskeleton</keyword>
<dbReference type="Gene3D" id="1.10.8.270">
    <property type="entry name" value="putative rabgap domain of human tbc1 domain family member 14 like domains"/>
    <property type="match status" value="1"/>
</dbReference>
<keyword evidence="6" id="KW-0175">Coiled coil</keyword>
<comment type="subcellular location">
    <subcellularLocation>
        <location evidence="1">Cytoplasm</location>
        <location evidence="1">Cytoskeleton</location>
    </subcellularLocation>
</comment>
<feature type="compositionally biased region" description="Basic and acidic residues" evidence="7">
    <location>
        <begin position="525"/>
        <end position="535"/>
    </location>
</feature>
<feature type="compositionally biased region" description="Low complexity" evidence="7">
    <location>
        <begin position="505"/>
        <end position="524"/>
    </location>
</feature>
<feature type="compositionally biased region" description="Polar residues" evidence="7">
    <location>
        <begin position="434"/>
        <end position="446"/>
    </location>
</feature>
<comment type="similarity">
    <text evidence="5">Belongs to the BUB2 family.</text>
</comment>
<dbReference type="GO" id="GO:0005856">
    <property type="term" value="C:cytoskeleton"/>
    <property type="evidence" value="ECO:0007669"/>
    <property type="project" value="UniProtKB-SubCell"/>
</dbReference>
<feature type="compositionally biased region" description="Basic and acidic residues" evidence="7">
    <location>
        <begin position="409"/>
        <end position="426"/>
    </location>
</feature>
<dbReference type="GO" id="GO:0005096">
    <property type="term" value="F:GTPase activator activity"/>
    <property type="evidence" value="ECO:0007669"/>
    <property type="project" value="TreeGrafter"/>
</dbReference>
<comment type="caution">
    <text evidence="9">The sequence shown here is derived from an EMBL/GenBank/DDBJ whole genome shotgun (WGS) entry which is preliminary data.</text>
</comment>
<dbReference type="PANTHER" id="PTHR22957">
    <property type="entry name" value="TBC1 DOMAIN FAMILY MEMBER GTPASE-ACTIVATING PROTEIN"/>
    <property type="match status" value="1"/>
</dbReference>
<feature type="region of interest" description="Disordered" evidence="7">
    <location>
        <begin position="505"/>
        <end position="535"/>
    </location>
</feature>
<dbReference type="PANTHER" id="PTHR22957:SF263">
    <property type="entry name" value="MITOTIC CHECK POINT PROTEIN BUB2"/>
    <property type="match status" value="1"/>
</dbReference>
<dbReference type="EMBL" id="JANBOH010000158">
    <property type="protein sequence ID" value="KAJ1644549.1"/>
    <property type="molecule type" value="Genomic_DNA"/>
</dbReference>
<evidence type="ECO:0000259" key="8">
    <source>
        <dbReference type="PROSITE" id="PS50086"/>
    </source>
</evidence>
<evidence type="ECO:0000256" key="7">
    <source>
        <dbReference type="SAM" id="MobiDB-lite"/>
    </source>
</evidence>
<proteinExistence type="inferred from homology"/>
<feature type="coiled-coil region" evidence="6">
    <location>
        <begin position="78"/>
        <end position="105"/>
    </location>
</feature>